<keyword evidence="1" id="KW-0597">Phosphoprotein</keyword>
<proteinExistence type="predicted"/>
<dbReference type="InterPro" id="IPR006073">
    <property type="entry name" value="GTP-bd"/>
</dbReference>
<dbReference type="SUPFAM" id="SSF52540">
    <property type="entry name" value="P-loop containing nucleoside triphosphate hydrolases"/>
    <property type="match status" value="1"/>
</dbReference>
<feature type="region of interest" description="Disordered" evidence="6">
    <location>
        <begin position="1"/>
        <end position="66"/>
    </location>
</feature>
<evidence type="ECO:0000256" key="5">
    <source>
        <dbReference type="ARBA" id="ARBA00039902"/>
    </source>
</evidence>
<keyword evidence="3" id="KW-0342">GTP-binding</keyword>
<dbReference type="Pfam" id="PF01926">
    <property type="entry name" value="MMR_HSR1"/>
    <property type="match status" value="1"/>
</dbReference>
<dbReference type="OMA" id="CDFPVRP"/>
<dbReference type="GO" id="GO:0003924">
    <property type="term" value="F:GTPase activity"/>
    <property type="evidence" value="ECO:0007669"/>
    <property type="project" value="InterPro"/>
</dbReference>
<evidence type="ECO:0000256" key="1">
    <source>
        <dbReference type="ARBA" id="ARBA00022553"/>
    </source>
</evidence>
<dbReference type="GO" id="GO:0005525">
    <property type="term" value="F:GTP binding"/>
    <property type="evidence" value="ECO:0007669"/>
    <property type="project" value="UniProtKB-KW"/>
</dbReference>
<keyword evidence="9" id="KW-1185">Reference proteome</keyword>
<feature type="compositionally biased region" description="Basic and acidic residues" evidence="6">
    <location>
        <begin position="21"/>
        <end position="31"/>
    </location>
</feature>
<reference evidence="8 9" key="1">
    <citation type="submission" date="2014-02" db="EMBL/GenBank/DDBJ databases">
        <title>Single nucleus genome sequencing reveals high similarity among nuclei of an endomycorrhizal fungus.</title>
        <authorList>
            <person name="Lin K."/>
            <person name="Geurts R."/>
            <person name="Zhang Z."/>
            <person name="Limpens E."/>
            <person name="Saunders D.G."/>
            <person name="Mu D."/>
            <person name="Pang E."/>
            <person name="Cao H."/>
            <person name="Cha H."/>
            <person name="Lin T."/>
            <person name="Zhou Q."/>
            <person name="Shang Y."/>
            <person name="Li Y."/>
            <person name="Ivanov S."/>
            <person name="Sharma T."/>
            <person name="Velzen R.V."/>
            <person name="Ruijter N.D."/>
            <person name="Aanen D.K."/>
            <person name="Win J."/>
            <person name="Kamoun S."/>
            <person name="Bisseling T."/>
            <person name="Huang S."/>
        </authorList>
    </citation>
    <scope>NUCLEOTIDE SEQUENCE [LARGE SCALE GENOMIC DNA]</scope>
    <source>
        <strain evidence="9">DAOM197198w</strain>
    </source>
</reference>
<evidence type="ECO:0000313" key="9">
    <source>
        <dbReference type="Proteomes" id="UP000022910"/>
    </source>
</evidence>
<evidence type="ECO:0000256" key="3">
    <source>
        <dbReference type="ARBA" id="ARBA00023134"/>
    </source>
</evidence>
<dbReference type="InterPro" id="IPR027417">
    <property type="entry name" value="P-loop_NTPase"/>
</dbReference>
<dbReference type="PANTHER" id="PTHR45709:SF3">
    <property type="entry name" value="GUANINE NUCLEOTIDE-BINDING PROTEIN-LIKE 1"/>
    <property type="match status" value="1"/>
</dbReference>
<dbReference type="Proteomes" id="UP000022910">
    <property type="component" value="Unassembled WGS sequence"/>
</dbReference>
<dbReference type="OrthoDB" id="61815at2759"/>
<sequence length="607" mass="70731">MGNGHRKKPFSGKQKKKQLQAKREKNLSIKEEDSDEEIEADKHVVRKHADERKYAENGESLLKKEQFNNKDDNITLPSTQKLLGSSKSRLHSVFEKSSPREIRAQRKASMKAFTRLPSTALEVSVNDIYTTVIDFPKRPSWHYGMTKEELESNEEHYFRQWLDDVYNKYPREELSFFEHNLDVWRQLWRVLEISDIILIVVDIRHPLLHFPPSLYNYVVKDMKRKMVLVFNKVDLVAEHTVYSWTKYFEEQFPEISIVEFSCYPRDNRFVDDTSTAFLQKRTKRPKKRRYQALGIKELLLACKNTNLVKQDVEVNWTELIEQYNRNATVCDNLDDITEEEVEKIDAIQEESSSDVESLDAEENIKQIENQLKVVNINNIETSPHKTLITIGLVGHPNVGKSSLINSIFGKVVVSTSRTPGHTNHFQTIHLSKNIRLCDSPGLVFPSLLLKQLQILLGMYPIAQVQEPYSSIQYMAERIPLESILKLKTLENNEWSAWNICEAFAIKQKYYTKASRPDVYRAANAILRLVNDGRILLSFKPPEFFTSLKYLIAQKNEIDLQIKVESKKMGINTKKTDKKEIFEELNSQSKQQLGGYFELLINYNDDKN</sequence>
<keyword evidence="2" id="KW-0547">Nucleotide-binding</keyword>
<name>A0A015K7W3_RHIIW</name>
<dbReference type="PROSITE" id="PS51721">
    <property type="entry name" value="G_CP"/>
    <property type="match status" value="1"/>
</dbReference>
<dbReference type="InterPro" id="IPR030378">
    <property type="entry name" value="G_CP_dom"/>
</dbReference>
<comment type="caution">
    <text evidence="8">The sequence shown here is derived from an EMBL/GenBank/DDBJ whole genome shotgun (WGS) entry which is preliminary data.</text>
</comment>
<organism evidence="8 9">
    <name type="scientific">Rhizophagus irregularis (strain DAOM 197198w)</name>
    <name type="common">Glomus intraradices</name>
    <dbReference type="NCBI Taxonomy" id="1432141"/>
    <lineage>
        <taxon>Eukaryota</taxon>
        <taxon>Fungi</taxon>
        <taxon>Fungi incertae sedis</taxon>
        <taxon>Mucoromycota</taxon>
        <taxon>Glomeromycotina</taxon>
        <taxon>Glomeromycetes</taxon>
        <taxon>Glomerales</taxon>
        <taxon>Glomeraceae</taxon>
        <taxon>Rhizophagus</taxon>
    </lineage>
</organism>
<dbReference type="AlphaFoldDB" id="A0A015K7W3"/>
<feature type="domain" description="CP-type G" evidence="7">
    <location>
        <begin position="184"/>
        <end position="445"/>
    </location>
</feature>
<protein>
    <recommendedName>
        <fullName evidence="5">Guanine nucleotide-binding protein-like 1</fullName>
    </recommendedName>
</protein>
<evidence type="ECO:0000256" key="2">
    <source>
        <dbReference type="ARBA" id="ARBA00022741"/>
    </source>
</evidence>
<gene>
    <name evidence="8" type="ORF">RirG_150950</name>
</gene>
<feature type="compositionally biased region" description="Basic residues" evidence="6">
    <location>
        <begin position="1"/>
        <end position="20"/>
    </location>
</feature>
<feature type="compositionally biased region" description="Basic and acidic residues" evidence="6">
    <location>
        <begin position="40"/>
        <end position="66"/>
    </location>
</feature>
<dbReference type="PANTHER" id="PTHR45709">
    <property type="entry name" value="LARGE SUBUNIT GTPASE 1 HOMOLOG-RELATED"/>
    <property type="match status" value="1"/>
</dbReference>
<evidence type="ECO:0000259" key="7">
    <source>
        <dbReference type="PROSITE" id="PS51721"/>
    </source>
</evidence>
<dbReference type="STRING" id="1432141.A0A015K7W3"/>
<evidence type="ECO:0000256" key="4">
    <source>
        <dbReference type="ARBA" id="ARBA00037770"/>
    </source>
</evidence>
<comment type="function">
    <text evidence="4">Possible regulatory or functional link with the histocompatibility cluster.</text>
</comment>
<accession>A0A015K7W3</accession>
<dbReference type="Gene3D" id="3.40.50.300">
    <property type="entry name" value="P-loop containing nucleotide triphosphate hydrolases"/>
    <property type="match status" value="2"/>
</dbReference>
<dbReference type="InterPro" id="IPR043358">
    <property type="entry name" value="GNL1-like"/>
</dbReference>
<evidence type="ECO:0000256" key="6">
    <source>
        <dbReference type="SAM" id="MobiDB-lite"/>
    </source>
</evidence>
<evidence type="ECO:0000313" key="8">
    <source>
        <dbReference type="EMBL" id="EXX63589.1"/>
    </source>
</evidence>
<dbReference type="EMBL" id="JEMT01023868">
    <property type="protein sequence ID" value="EXX63589.1"/>
    <property type="molecule type" value="Genomic_DNA"/>
</dbReference>
<dbReference type="HOGENOM" id="CLU_013649_1_1_1"/>